<gene>
    <name evidence="2" type="ORF">QTJ16_001532</name>
</gene>
<sequence>MGATHIGPAMSGALTPLKTPLILSVAVVCLIWSLLTLDVSVTSTVTSGGNTGAQAHIPGAQGEASKTDQGPVAEDRGPEGTSIVVTVPTDTSKPGQDGKTTVLPSASATKDRPLVLYAYADSETGAALENLKFFVAHGLHAAADFIFIINGETKTDVAALLPEQDNIRTVQRENDCYDLGAYAEILKADDLYKGYKRFITMNASIRGPFVPYWSEGCWTDMFLSKVTDEVKLVGITANCWPTFHVQSMIWATDIIGIETLLFPPQQALDYLAAHPITLPPPRDDDDDEVPSFVPFTSPADPRSSPKPNPLYQAPGINGCFHTWKSAVAAEISSTSVILAAGYKVDAIMSAYHGNQEYEAGHTCDKNRDVLFDKEYFGINVHPFETVFIKANRNVDPMVLQRHSMWVKQRGYSSYDYCKA</sequence>
<evidence type="ECO:0000313" key="2">
    <source>
        <dbReference type="EMBL" id="KAK2628429.1"/>
    </source>
</evidence>
<feature type="region of interest" description="Disordered" evidence="1">
    <location>
        <begin position="49"/>
        <end position="104"/>
    </location>
</feature>
<protein>
    <submittedName>
        <fullName evidence="2">Uncharacterized protein</fullName>
    </submittedName>
</protein>
<keyword evidence="3" id="KW-1185">Reference proteome</keyword>
<dbReference type="EMBL" id="JAUBYV010000002">
    <property type="protein sequence ID" value="KAK2628429.1"/>
    <property type="molecule type" value="Genomic_DNA"/>
</dbReference>
<evidence type="ECO:0000256" key="1">
    <source>
        <dbReference type="SAM" id="MobiDB-lite"/>
    </source>
</evidence>
<name>A0AAD9WGP3_9HELO</name>
<dbReference type="Proteomes" id="UP001285354">
    <property type="component" value="Unassembled WGS sequence"/>
</dbReference>
<evidence type="ECO:0000313" key="3">
    <source>
        <dbReference type="Proteomes" id="UP001285354"/>
    </source>
</evidence>
<feature type="compositionally biased region" description="Polar residues" evidence="1">
    <location>
        <begin position="88"/>
        <end position="104"/>
    </location>
</feature>
<reference evidence="2" key="1">
    <citation type="submission" date="2023-06" db="EMBL/GenBank/DDBJ databases">
        <title>Draft genome of Marssonina rosae.</title>
        <authorList>
            <person name="Cheng Q."/>
        </authorList>
    </citation>
    <scope>NUCLEOTIDE SEQUENCE</scope>
    <source>
        <strain evidence="2">R4</strain>
    </source>
</reference>
<feature type="region of interest" description="Disordered" evidence="1">
    <location>
        <begin position="279"/>
        <end position="308"/>
    </location>
</feature>
<dbReference type="AlphaFoldDB" id="A0AAD9WGP3"/>
<accession>A0AAD9WGP3</accession>
<organism evidence="2 3">
    <name type="scientific">Diplocarpon rosae</name>
    <dbReference type="NCBI Taxonomy" id="946125"/>
    <lineage>
        <taxon>Eukaryota</taxon>
        <taxon>Fungi</taxon>
        <taxon>Dikarya</taxon>
        <taxon>Ascomycota</taxon>
        <taxon>Pezizomycotina</taxon>
        <taxon>Leotiomycetes</taxon>
        <taxon>Helotiales</taxon>
        <taxon>Drepanopezizaceae</taxon>
        <taxon>Diplocarpon</taxon>
    </lineage>
</organism>
<proteinExistence type="predicted"/>
<comment type="caution">
    <text evidence="2">The sequence shown here is derived from an EMBL/GenBank/DDBJ whole genome shotgun (WGS) entry which is preliminary data.</text>
</comment>